<dbReference type="SUPFAM" id="SSF53850">
    <property type="entry name" value="Periplasmic binding protein-like II"/>
    <property type="match status" value="1"/>
</dbReference>
<keyword evidence="7" id="KW-1185">Reference proteome</keyword>
<feature type="signal peptide" evidence="4">
    <location>
        <begin position="1"/>
        <end position="37"/>
    </location>
</feature>
<reference evidence="7" key="1">
    <citation type="submission" date="2010-05" db="EMBL/GenBank/DDBJ databases">
        <title>The complete genome of Truepera radiovictris DSM 17093.</title>
        <authorList>
            <consortium name="US DOE Joint Genome Institute (JGI-PGF)"/>
            <person name="Lucas S."/>
            <person name="Copeland A."/>
            <person name="Lapidus A."/>
            <person name="Glavina del Rio T."/>
            <person name="Dalin E."/>
            <person name="Tice H."/>
            <person name="Bruce D."/>
            <person name="Goodwin L."/>
            <person name="Pitluck S."/>
            <person name="Kyrpides N."/>
            <person name="Mavromatis K."/>
            <person name="Ovchinnikova G."/>
            <person name="Munk A.C."/>
            <person name="Detter J.C."/>
            <person name="Han C."/>
            <person name="Tapia R."/>
            <person name="Land M."/>
            <person name="Hauser L."/>
            <person name="Markowitz V."/>
            <person name="Cheng J.-F."/>
            <person name="Hugenholtz P."/>
            <person name="Woyke T."/>
            <person name="Wu D."/>
            <person name="Tindall B."/>
            <person name="Pomrenke H.G."/>
            <person name="Brambilla E."/>
            <person name="Klenk H.-P."/>
            <person name="Eisen J.A."/>
        </authorList>
    </citation>
    <scope>NUCLEOTIDE SEQUENCE [LARGE SCALE GENOMIC DNA]</scope>
    <source>
        <strain evidence="7">DSM 17093 / CIP 108686 / LMG 22925 / RQ-24</strain>
    </source>
</reference>
<dbReference type="GO" id="GO:1904680">
    <property type="term" value="F:peptide transmembrane transporter activity"/>
    <property type="evidence" value="ECO:0007669"/>
    <property type="project" value="TreeGrafter"/>
</dbReference>
<evidence type="ECO:0000259" key="5">
    <source>
        <dbReference type="Pfam" id="PF00496"/>
    </source>
</evidence>
<dbReference type="GO" id="GO:0042597">
    <property type="term" value="C:periplasmic space"/>
    <property type="evidence" value="ECO:0007669"/>
    <property type="project" value="UniProtKB-ARBA"/>
</dbReference>
<dbReference type="InterPro" id="IPR039424">
    <property type="entry name" value="SBP_5"/>
</dbReference>
<comment type="similarity">
    <text evidence="1">Belongs to the bacterial solute-binding protein 5 family.</text>
</comment>
<dbReference type="KEGG" id="tra:Trad_1292"/>
<dbReference type="Pfam" id="PF00496">
    <property type="entry name" value="SBP_bac_5"/>
    <property type="match status" value="1"/>
</dbReference>
<dbReference type="AlphaFoldDB" id="D7CWL5"/>
<keyword evidence="2" id="KW-0813">Transport</keyword>
<dbReference type="Gene3D" id="3.90.76.10">
    <property type="entry name" value="Dipeptide-binding Protein, Domain 1"/>
    <property type="match status" value="1"/>
</dbReference>
<dbReference type="STRING" id="649638.Trad_1292"/>
<dbReference type="Proteomes" id="UP000000379">
    <property type="component" value="Chromosome"/>
</dbReference>
<dbReference type="EMBL" id="CP002049">
    <property type="protein sequence ID" value="ADI14414.1"/>
    <property type="molecule type" value="Genomic_DNA"/>
</dbReference>
<dbReference type="HOGENOM" id="CLU_017028_7_0_0"/>
<dbReference type="Gene3D" id="3.10.105.10">
    <property type="entry name" value="Dipeptide-binding Protein, Domain 3"/>
    <property type="match status" value="1"/>
</dbReference>
<name>D7CWL5_TRURR</name>
<dbReference type="GO" id="GO:0015833">
    <property type="term" value="P:peptide transport"/>
    <property type="evidence" value="ECO:0007669"/>
    <property type="project" value="TreeGrafter"/>
</dbReference>
<accession>D7CWL5</accession>
<feature type="chain" id="PRO_5003094519" evidence="4">
    <location>
        <begin position="38"/>
        <end position="537"/>
    </location>
</feature>
<organism evidence="6 7">
    <name type="scientific">Truepera radiovictrix (strain DSM 17093 / CIP 108686 / LMG 22925 / RQ-24)</name>
    <dbReference type="NCBI Taxonomy" id="649638"/>
    <lineage>
        <taxon>Bacteria</taxon>
        <taxon>Thermotogati</taxon>
        <taxon>Deinococcota</taxon>
        <taxon>Deinococci</taxon>
        <taxon>Trueperales</taxon>
        <taxon>Trueperaceae</taxon>
        <taxon>Truepera</taxon>
    </lineage>
</organism>
<evidence type="ECO:0000256" key="2">
    <source>
        <dbReference type="ARBA" id="ARBA00022448"/>
    </source>
</evidence>
<dbReference type="eggNOG" id="COG0747">
    <property type="taxonomic scope" value="Bacteria"/>
</dbReference>
<protein>
    <submittedName>
        <fullName evidence="6">Extracellular solute-binding protein family 5</fullName>
    </submittedName>
</protein>
<reference evidence="6 7" key="2">
    <citation type="journal article" date="2011" name="Stand. Genomic Sci.">
        <title>Complete genome sequence of Truepera radiovictrix type strain (RQ-24).</title>
        <authorList>
            <person name="Ivanova N."/>
            <person name="Rohde C."/>
            <person name="Munk C."/>
            <person name="Nolan M."/>
            <person name="Lucas S."/>
            <person name="Del Rio T.G."/>
            <person name="Tice H."/>
            <person name="Deshpande S."/>
            <person name="Cheng J.F."/>
            <person name="Tapia R."/>
            <person name="Han C."/>
            <person name="Goodwin L."/>
            <person name="Pitluck S."/>
            <person name="Liolios K."/>
            <person name="Mavromatis K."/>
            <person name="Mikhailova N."/>
            <person name="Pati A."/>
            <person name="Chen A."/>
            <person name="Palaniappan K."/>
            <person name="Land M."/>
            <person name="Hauser L."/>
            <person name="Chang Y.J."/>
            <person name="Jeffries C.D."/>
            <person name="Brambilla E."/>
            <person name="Rohde M."/>
            <person name="Goker M."/>
            <person name="Tindall B.J."/>
            <person name="Woyke T."/>
            <person name="Bristow J."/>
            <person name="Eisen J.A."/>
            <person name="Markowitz V."/>
            <person name="Hugenholtz P."/>
            <person name="Kyrpides N.C."/>
            <person name="Klenk H.P."/>
            <person name="Lapidus A."/>
        </authorList>
    </citation>
    <scope>NUCLEOTIDE SEQUENCE [LARGE SCALE GENOMIC DNA]</scope>
    <source>
        <strain evidence="7">DSM 17093 / CIP 108686 / LMG 22925 / RQ-24</strain>
    </source>
</reference>
<evidence type="ECO:0000313" key="7">
    <source>
        <dbReference type="Proteomes" id="UP000000379"/>
    </source>
</evidence>
<dbReference type="CDD" id="cd08493">
    <property type="entry name" value="PBP2_DppA_like"/>
    <property type="match status" value="1"/>
</dbReference>
<dbReference type="InterPro" id="IPR030678">
    <property type="entry name" value="Peptide/Ni-bd"/>
</dbReference>
<evidence type="ECO:0000256" key="4">
    <source>
        <dbReference type="SAM" id="SignalP"/>
    </source>
</evidence>
<feature type="domain" description="Solute-binding protein family 5" evidence="5">
    <location>
        <begin position="77"/>
        <end position="457"/>
    </location>
</feature>
<evidence type="ECO:0000256" key="1">
    <source>
        <dbReference type="ARBA" id="ARBA00005695"/>
    </source>
</evidence>
<evidence type="ECO:0000256" key="3">
    <source>
        <dbReference type="ARBA" id="ARBA00022729"/>
    </source>
</evidence>
<dbReference type="Gene3D" id="3.40.190.10">
    <property type="entry name" value="Periplasmic binding protein-like II"/>
    <property type="match status" value="1"/>
</dbReference>
<sequence>MGATRRVDQCNILEVKVKRVVAALTALLALGSGSAQTLVFGQSGLPVSMNAATDGNSLTVMYQVLENLVFVEPGGTELMPGLATAWESNDEGTVWTFTLREGVTFHDGTPFNAEAAKFNFDRWNDPEFEFGFRDEGATYEAWGYVFGGFLGDEAAVLSEANVIGEYTLELVLTRPMGFLPAALSSSYFGMHSPAAIREAGADYGTPTVGAVGTGPFRFVEWVDGSQVTLERFEDYWGDAAGVERLVFRGIEDPTARLAELQAGSIDIAVNLSPDDRATVENDPNLEVVTAESNLNVGYLAMHQANEPFDDPLVRQAVAHAIDWNEIVAAFFGEDAVVATQFVPPGLIGRDESLEPYAYDPERARELLAEAGYEGGFATELWYMPVSRPYFPAPEPIAAAMASYLADVGIQASLMTQDWGTYLDSYQTGAFPMYMLGWSADFADPDNFLYTFFSAAQQQSDLGWNDPEVAQMLEEARQEPDEEVRAQLYAEVNRRVHEAVPSIPVAHNPVLNAVRAGVEGFMPSPLGSTVPFSTVTKD</sequence>
<dbReference type="PIRSF" id="PIRSF002741">
    <property type="entry name" value="MppA"/>
    <property type="match status" value="1"/>
</dbReference>
<dbReference type="GO" id="GO:0043190">
    <property type="term" value="C:ATP-binding cassette (ABC) transporter complex"/>
    <property type="evidence" value="ECO:0007669"/>
    <property type="project" value="InterPro"/>
</dbReference>
<proteinExistence type="inferred from homology"/>
<keyword evidence="3 4" id="KW-0732">Signal</keyword>
<dbReference type="PANTHER" id="PTHR30290">
    <property type="entry name" value="PERIPLASMIC BINDING COMPONENT OF ABC TRANSPORTER"/>
    <property type="match status" value="1"/>
</dbReference>
<evidence type="ECO:0000313" key="6">
    <source>
        <dbReference type="EMBL" id="ADI14414.1"/>
    </source>
</evidence>
<dbReference type="PANTHER" id="PTHR30290:SF9">
    <property type="entry name" value="OLIGOPEPTIDE-BINDING PROTEIN APPA"/>
    <property type="match status" value="1"/>
</dbReference>
<gene>
    <name evidence="6" type="ordered locus">Trad_1292</name>
</gene>
<dbReference type="InterPro" id="IPR000914">
    <property type="entry name" value="SBP_5_dom"/>
</dbReference>